<dbReference type="GeneID" id="36328771"/>
<feature type="transmembrane region" description="Helical" evidence="1">
    <location>
        <begin position="76"/>
        <end position="101"/>
    </location>
</feature>
<dbReference type="PANTHER" id="PTHR42109">
    <property type="entry name" value="UNPLACED GENOMIC SCAFFOLD UM_SCAF_CONTIG_1.265, WHOLE GENOME SHOTGUN SEQUENCE"/>
    <property type="match status" value="1"/>
</dbReference>
<gene>
    <name evidence="4" type="ORF">POSPLADRAFT_1129225</name>
</gene>
<keyword evidence="1" id="KW-1133">Transmembrane helix</keyword>
<dbReference type="RefSeq" id="XP_024344765.1">
    <property type="nucleotide sequence ID" value="XM_024483822.1"/>
</dbReference>
<feature type="chain" id="PRO_5010889102" description="DUF7702 domain-containing protein" evidence="2">
    <location>
        <begin position="27"/>
        <end position="193"/>
    </location>
</feature>
<dbReference type="Pfam" id="PF24800">
    <property type="entry name" value="DUF7702"/>
    <property type="match status" value="1"/>
</dbReference>
<dbReference type="PANTHER" id="PTHR42109:SF2">
    <property type="entry name" value="INTEGRAL MEMBRANE PROTEIN"/>
    <property type="match status" value="1"/>
</dbReference>
<evidence type="ECO:0000313" key="4">
    <source>
        <dbReference type="EMBL" id="OSX67971.1"/>
    </source>
</evidence>
<dbReference type="OrthoDB" id="2560628at2759"/>
<feature type="transmembrane region" description="Helical" evidence="1">
    <location>
        <begin position="42"/>
        <end position="64"/>
    </location>
</feature>
<keyword evidence="5" id="KW-1185">Reference proteome</keyword>
<organism evidence="4 5">
    <name type="scientific">Postia placenta MAD-698-R-SB12</name>
    <dbReference type="NCBI Taxonomy" id="670580"/>
    <lineage>
        <taxon>Eukaryota</taxon>
        <taxon>Fungi</taxon>
        <taxon>Dikarya</taxon>
        <taxon>Basidiomycota</taxon>
        <taxon>Agaricomycotina</taxon>
        <taxon>Agaricomycetes</taxon>
        <taxon>Polyporales</taxon>
        <taxon>Adustoporiaceae</taxon>
        <taxon>Rhodonia</taxon>
    </lineage>
</organism>
<evidence type="ECO:0000256" key="2">
    <source>
        <dbReference type="SAM" id="SignalP"/>
    </source>
</evidence>
<evidence type="ECO:0000259" key="3">
    <source>
        <dbReference type="Pfam" id="PF24800"/>
    </source>
</evidence>
<protein>
    <recommendedName>
        <fullName evidence="3">DUF7702 domain-containing protein</fullName>
    </recommendedName>
</protein>
<keyword evidence="2" id="KW-0732">Signal</keyword>
<proteinExistence type="predicted"/>
<sequence length="193" mass="21033">MTRGLRLMGLLGIVALALTIAGGVKAGTATTEANMNSGTNLRHIGVILFAVLFGLVFLMHLFCWSNRERLMRYRRTLLAGISGALPFLAVRVAYTVLSAFAPATRSISPSGQSTLVTSSSPLVKFNSTQGSWVVYLCMSVLPEFLTVLVYLVVGTRIPLQQDTDYARGLQTDAWEDEETARLKPMSLGSEYTH</sequence>
<evidence type="ECO:0000256" key="1">
    <source>
        <dbReference type="SAM" id="Phobius"/>
    </source>
</evidence>
<feature type="transmembrane region" description="Helical" evidence="1">
    <location>
        <begin position="132"/>
        <end position="153"/>
    </location>
</feature>
<dbReference type="Proteomes" id="UP000194127">
    <property type="component" value="Unassembled WGS sequence"/>
</dbReference>
<evidence type="ECO:0000313" key="5">
    <source>
        <dbReference type="Proteomes" id="UP000194127"/>
    </source>
</evidence>
<dbReference type="AlphaFoldDB" id="A0A1X6NH76"/>
<feature type="domain" description="DUF7702" evidence="3">
    <location>
        <begin position="4"/>
        <end position="156"/>
    </location>
</feature>
<name>A0A1X6NH76_9APHY</name>
<dbReference type="InterPro" id="IPR056119">
    <property type="entry name" value="DUF7702"/>
</dbReference>
<reference evidence="4 5" key="1">
    <citation type="submission" date="2017-04" db="EMBL/GenBank/DDBJ databases">
        <title>Genome Sequence of the Model Brown-Rot Fungus Postia placenta SB12.</title>
        <authorList>
            <consortium name="DOE Joint Genome Institute"/>
            <person name="Gaskell J."/>
            <person name="Kersten P."/>
            <person name="Larrondo L.F."/>
            <person name="Canessa P."/>
            <person name="Martinez D."/>
            <person name="Hibbett D."/>
            <person name="Schmoll M."/>
            <person name="Kubicek C.P."/>
            <person name="Martinez A.T."/>
            <person name="Yadav J."/>
            <person name="Master E."/>
            <person name="Magnuson J.K."/>
            <person name="James T."/>
            <person name="Yaver D."/>
            <person name="Berka R."/>
            <person name="Labutti K."/>
            <person name="Lipzen A."/>
            <person name="Aerts A."/>
            <person name="Barry K."/>
            <person name="Henrissat B."/>
            <person name="Blanchette R."/>
            <person name="Grigoriev I."/>
            <person name="Cullen D."/>
        </authorList>
    </citation>
    <scope>NUCLEOTIDE SEQUENCE [LARGE SCALE GENOMIC DNA]</scope>
    <source>
        <strain evidence="4 5">MAD-698-R-SB12</strain>
    </source>
</reference>
<keyword evidence="1" id="KW-0472">Membrane</keyword>
<feature type="signal peptide" evidence="2">
    <location>
        <begin position="1"/>
        <end position="26"/>
    </location>
</feature>
<keyword evidence="1" id="KW-0812">Transmembrane</keyword>
<dbReference type="EMBL" id="KZ110591">
    <property type="protein sequence ID" value="OSX67971.1"/>
    <property type="molecule type" value="Genomic_DNA"/>
</dbReference>
<accession>A0A1X6NH76</accession>